<feature type="transmembrane region" description="Helical" evidence="7">
    <location>
        <begin position="174"/>
        <end position="195"/>
    </location>
</feature>
<feature type="transmembrane region" description="Helical" evidence="7">
    <location>
        <begin position="148"/>
        <end position="168"/>
    </location>
</feature>
<gene>
    <name evidence="8" type="ORF">AY601_4537</name>
</gene>
<dbReference type="Proteomes" id="UP000071561">
    <property type="component" value="Chromosome"/>
</dbReference>
<dbReference type="PANTHER" id="PTHR30250:SF10">
    <property type="entry name" value="LIPOPOLYSACCHARIDE BIOSYNTHESIS PROTEIN WZXC"/>
    <property type="match status" value="1"/>
</dbReference>
<keyword evidence="5 7" id="KW-1133">Transmembrane helix</keyword>
<dbReference type="AlphaFoldDB" id="A0A127VJ81"/>
<dbReference type="InterPro" id="IPR050833">
    <property type="entry name" value="Poly_Biosynth_Transport"/>
</dbReference>
<feature type="transmembrane region" description="Helical" evidence="7">
    <location>
        <begin position="12"/>
        <end position="36"/>
    </location>
</feature>
<dbReference type="Pfam" id="PF13440">
    <property type="entry name" value="Polysacc_synt_3"/>
    <property type="match status" value="1"/>
</dbReference>
<feature type="transmembrane region" description="Helical" evidence="7">
    <location>
        <begin position="416"/>
        <end position="435"/>
    </location>
</feature>
<dbReference type="OrthoDB" id="9770347at2"/>
<feature type="transmembrane region" description="Helical" evidence="7">
    <location>
        <begin position="42"/>
        <end position="59"/>
    </location>
</feature>
<dbReference type="GO" id="GO:0005886">
    <property type="term" value="C:plasma membrane"/>
    <property type="evidence" value="ECO:0007669"/>
    <property type="project" value="UniProtKB-SubCell"/>
</dbReference>
<evidence type="ECO:0000256" key="4">
    <source>
        <dbReference type="ARBA" id="ARBA00022692"/>
    </source>
</evidence>
<protein>
    <submittedName>
        <fullName evidence="8">Polysaccharide biosynthesis family protein</fullName>
    </submittedName>
</protein>
<organism evidence="8 9">
    <name type="scientific">Pedobacter cryoconitis</name>
    <dbReference type="NCBI Taxonomy" id="188932"/>
    <lineage>
        <taxon>Bacteria</taxon>
        <taxon>Pseudomonadati</taxon>
        <taxon>Bacteroidota</taxon>
        <taxon>Sphingobacteriia</taxon>
        <taxon>Sphingobacteriales</taxon>
        <taxon>Sphingobacteriaceae</taxon>
        <taxon>Pedobacter</taxon>
    </lineage>
</organism>
<evidence type="ECO:0000256" key="7">
    <source>
        <dbReference type="SAM" id="Phobius"/>
    </source>
</evidence>
<evidence type="ECO:0000256" key="3">
    <source>
        <dbReference type="ARBA" id="ARBA00022475"/>
    </source>
</evidence>
<dbReference type="EMBL" id="CP014504">
    <property type="protein sequence ID" value="AMQ01375.1"/>
    <property type="molecule type" value="Genomic_DNA"/>
</dbReference>
<keyword evidence="3" id="KW-1003">Cell membrane</keyword>
<dbReference type="KEGG" id="pcm:AY601_4537"/>
<sequence length="481" mass="53948">MSVLKDKAIKGVAWSFVDNIANSGITFIVGIVLARLLSPAEFGILGMITVFIAVSNSIIDSGFSQALIRKIDVKGIDYNTVFFFNLAIGFVLFLVLFFSSPYIGEFFKEPRLVNVTRVMASILIINALSIIHRTILTKSINFKLQTKISLAASLLSGVVGIGMAYYGFGVWSLVGQILSKQFLYTVLMWALNIWWPKIEFSKKSFSEMFTFGSKLLVSGLIDTIYKNIYYLIIGRYYSAYELGQYSRAEQFSIIFSSNLTVIIQRVSYPVLSSIQDDIPRLKEAYRKVIKSTMLVTFTLMLGLAAIAKPLIIILIGEKWLMAVPFLQIICLSEMLYPLHAINLNILNVKGHSGIILKLEVIKKFIAVPVILAGIFMGIQYMLWGSVVASILSYFLNSYFSAPFLKYSTKEQLKDIIPGLIIALIVSSIMWTFTLLTISNWAILSIQFTAGILLTIGLCELVKLSEYLEMKSILEKLLKRNL</sequence>
<dbReference type="RefSeq" id="WP_068405412.1">
    <property type="nucleotide sequence ID" value="NZ_CP014504.1"/>
</dbReference>
<comment type="similarity">
    <text evidence="2">Belongs to the polysaccharide synthase family.</text>
</comment>
<feature type="transmembrane region" description="Helical" evidence="7">
    <location>
        <begin position="80"/>
        <end position="98"/>
    </location>
</feature>
<keyword evidence="4 7" id="KW-0812">Transmembrane</keyword>
<keyword evidence="9" id="KW-1185">Reference proteome</keyword>
<keyword evidence="6 7" id="KW-0472">Membrane</keyword>
<evidence type="ECO:0000256" key="2">
    <source>
        <dbReference type="ARBA" id="ARBA00007430"/>
    </source>
</evidence>
<evidence type="ECO:0000256" key="6">
    <source>
        <dbReference type="ARBA" id="ARBA00023136"/>
    </source>
</evidence>
<feature type="transmembrane region" description="Helical" evidence="7">
    <location>
        <begin position="292"/>
        <end position="315"/>
    </location>
</feature>
<feature type="transmembrane region" description="Helical" evidence="7">
    <location>
        <begin position="441"/>
        <end position="461"/>
    </location>
</feature>
<proteinExistence type="inferred from homology"/>
<evidence type="ECO:0000256" key="5">
    <source>
        <dbReference type="ARBA" id="ARBA00022989"/>
    </source>
</evidence>
<evidence type="ECO:0000313" key="9">
    <source>
        <dbReference type="Proteomes" id="UP000071561"/>
    </source>
</evidence>
<feature type="transmembrane region" description="Helical" evidence="7">
    <location>
        <begin position="118"/>
        <end position="136"/>
    </location>
</feature>
<feature type="transmembrane region" description="Helical" evidence="7">
    <location>
        <begin position="386"/>
        <end position="404"/>
    </location>
</feature>
<dbReference type="CDD" id="cd13127">
    <property type="entry name" value="MATE_tuaB_like"/>
    <property type="match status" value="1"/>
</dbReference>
<evidence type="ECO:0000313" key="8">
    <source>
        <dbReference type="EMBL" id="AMQ01375.1"/>
    </source>
</evidence>
<feature type="transmembrane region" description="Helical" evidence="7">
    <location>
        <begin position="321"/>
        <end position="339"/>
    </location>
</feature>
<dbReference type="PATRIC" id="fig|188932.3.peg.4705"/>
<accession>A0A127VJ81</accession>
<reference evidence="8 9" key="1">
    <citation type="submission" date="2016-03" db="EMBL/GenBank/DDBJ databases">
        <title>Complete genome sequence of Pedobacter cryoconitis PAMC 27485.</title>
        <authorList>
            <person name="Lee J."/>
            <person name="Kim O.-S."/>
        </authorList>
    </citation>
    <scope>NUCLEOTIDE SEQUENCE [LARGE SCALE GENOMIC DNA]</scope>
    <source>
        <strain evidence="8 9">PAMC 27485</strain>
    </source>
</reference>
<name>A0A127VJ81_9SPHI</name>
<dbReference type="PANTHER" id="PTHR30250">
    <property type="entry name" value="PST FAMILY PREDICTED COLANIC ACID TRANSPORTER"/>
    <property type="match status" value="1"/>
</dbReference>
<evidence type="ECO:0000256" key="1">
    <source>
        <dbReference type="ARBA" id="ARBA00004651"/>
    </source>
</evidence>
<feature type="transmembrane region" description="Helical" evidence="7">
    <location>
        <begin position="360"/>
        <end position="380"/>
    </location>
</feature>
<comment type="subcellular location">
    <subcellularLocation>
        <location evidence="1">Cell membrane</location>
        <topology evidence="1">Multi-pass membrane protein</topology>
    </subcellularLocation>
</comment>